<organism evidence="2 3">
    <name type="scientific">Actinoallomurus acaciae</name>
    <dbReference type="NCBI Taxonomy" id="502577"/>
    <lineage>
        <taxon>Bacteria</taxon>
        <taxon>Bacillati</taxon>
        <taxon>Actinomycetota</taxon>
        <taxon>Actinomycetes</taxon>
        <taxon>Streptosporangiales</taxon>
        <taxon>Thermomonosporaceae</taxon>
        <taxon>Actinoallomurus</taxon>
    </lineage>
</organism>
<dbReference type="EMBL" id="JBHLZP010000214">
    <property type="protein sequence ID" value="MFB9835618.1"/>
    <property type="molecule type" value="Genomic_DNA"/>
</dbReference>
<proteinExistence type="predicted"/>
<gene>
    <name evidence="2" type="ORF">ACFFNX_25895</name>
</gene>
<comment type="caution">
    <text evidence="2">The sequence shown here is derived from an EMBL/GenBank/DDBJ whole genome shotgun (WGS) entry which is preliminary data.</text>
</comment>
<accession>A0ABV5YKR4</accession>
<evidence type="ECO:0008006" key="4">
    <source>
        <dbReference type="Google" id="ProtNLM"/>
    </source>
</evidence>
<dbReference type="RefSeq" id="WP_378207475.1">
    <property type="nucleotide sequence ID" value="NZ_JBHLZP010000214.1"/>
</dbReference>
<evidence type="ECO:0000313" key="2">
    <source>
        <dbReference type="EMBL" id="MFB9835618.1"/>
    </source>
</evidence>
<feature type="compositionally biased region" description="Basic and acidic residues" evidence="1">
    <location>
        <begin position="70"/>
        <end position="84"/>
    </location>
</feature>
<protein>
    <recommendedName>
        <fullName evidence="4">ABC transport system permease protein</fullName>
    </recommendedName>
</protein>
<keyword evidence="3" id="KW-1185">Reference proteome</keyword>
<dbReference type="Proteomes" id="UP001589627">
    <property type="component" value="Unassembled WGS sequence"/>
</dbReference>
<evidence type="ECO:0000313" key="3">
    <source>
        <dbReference type="Proteomes" id="UP001589627"/>
    </source>
</evidence>
<feature type="region of interest" description="Disordered" evidence="1">
    <location>
        <begin position="67"/>
        <end position="99"/>
    </location>
</feature>
<sequence>MVRIAWRMLTQRPASMLATFLALWFAVVIVTMCGAMLESGVRYNGTVARYAAAPVLVATTDLQVAFGSRQEPDTERYPLAERGRPNPSPPARITAAPGV</sequence>
<reference evidence="2 3" key="1">
    <citation type="submission" date="2024-09" db="EMBL/GenBank/DDBJ databases">
        <authorList>
            <person name="Sun Q."/>
            <person name="Mori K."/>
        </authorList>
    </citation>
    <scope>NUCLEOTIDE SEQUENCE [LARGE SCALE GENOMIC DNA]</scope>
    <source>
        <strain evidence="2 3">TBRC 0563</strain>
    </source>
</reference>
<evidence type="ECO:0000256" key="1">
    <source>
        <dbReference type="SAM" id="MobiDB-lite"/>
    </source>
</evidence>
<name>A0ABV5YKR4_9ACTN</name>
<feature type="non-terminal residue" evidence="2">
    <location>
        <position position="99"/>
    </location>
</feature>